<reference evidence="1 2" key="1">
    <citation type="submission" date="2007-03" db="EMBL/GenBank/DDBJ databases">
        <title>Complete sequence of plasmid pBVIE03 of Burkholderia vietnamiensis G4.</title>
        <authorList>
            <consortium name="US DOE Joint Genome Institute"/>
            <person name="Copeland A."/>
            <person name="Lucas S."/>
            <person name="Lapidus A."/>
            <person name="Barry K."/>
            <person name="Detter J.C."/>
            <person name="Glavina del Rio T."/>
            <person name="Hammon N."/>
            <person name="Israni S."/>
            <person name="Dalin E."/>
            <person name="Tice H."/>
            <person name="Pitluck S."/>
            <person name="Chain P."/>
            <person name="Malfatti S."/>
            <person name="Shin M."/>
            <person name="Vergez L."/>
            <person name="Schmutz J."/>
            <person name="Larimer F."/>
            <person name="Land M."/>
            <person name="Hauser L."/>
            <person name="Kyrpides N."/>
            <person name="Tiedje J."/>
            <person name="Richardson P."/>
        </authorList>
    </citation>
    <scope>NUCLEOTIDE SEQUENCE [LARGE SCALE GENOMIC DNA]</scope>
    <source>
        <strain evidence="2">G4 / LMG 22486</strain>
        <plasmid evidence="1 2">pBVIE03</plasmid>
    </source>
</reference>
<accession>A4JVI4</accession>
<evidence type="ECO:0000313" key="1">
    <source>
        <dbReference type="EMBL" id="ABO60287.1"/>
    </source>
</evidence>
<organism evidence="1 2">
    <name type="scientific">Burkholderia vietnamiensis (strain G4 / LMG 22486)</name>
    <name type="common">Burkholderia cepacia (strain R1808)</name>
    <dbReference type="NCBI Taxonomy" id="269482"/>
    <lineage>
        <taxon>Bacteria</taxon>
        <taxon>Pseudomonadati</taxon>
        <taxon>Pseudomonadota</taxon>
        <taxon>Betaproteobacteria</taxon>
        <taxon>Burkholderiales</taxon>
        <taxon>Burkholderiaceae</taxon>
        <taxon>Burkholderia</taxon>
        <taxon>Burkholderia cepacia complex</taxon>
    </lineage>
</organism>
<geneLocation type="plasmid" evidence="1 2">
    <name>pBVIE03</name>
</geneLocation>
<dbReference type="Proteomes" id="UP000002287">
    <property type="component" value="Plasmid pBVIE03"/>
</dbReference>
<dbReference type="AlphaFoldDB" id="A4JVI4"/>
<sequence length="279" mass="29903">MKVVSALMSAVATAPGGNASAEDIADAATTLLERATQLADAATPLLRVDEASPQFPALRNALREGAADTISMQWRLAHATGMRELSVSQIADIYRSVKEADFLPNADLEYSASHVVDPVVARRLALFGAATEIHNAVSAFGYFHPQPDELVAVGLSAVVSCCDRAIARIVSSREASATTRAAVEQTLIERSGLLYAQNYRAIANRDIKDLSVLDPEERMCRIREHRATGMPTAHIGDGFTRLMDRMIDMILESAPELAEAEVPSSDANSVSLQEIGAKA</sequence>
<dbReference type="EMBL" id="CP000619">
    <property type="protein sequence ID" value="ABO60287.1"/>
    <property type="molecule type" value="Genomic_DNA"/>
</dbReference>
<gene>
    <name evidence="1" type="ordered locus">Bcep1808_7410</name>
</gene>
<evidence type="ECO:0000313" key="2">
    <source>
        <dbReference type="Proteomes" id="UP000002287"/>
    </source>
</evidence>
<name>A4JVI4_BURVG</name>
<dbReference type="HOGENOM" id="CLU_996299_0_0_4"/>
<proteinExistence type="predicted"/>
<dbReference type="KEGG" id="bvi:Bcep1808_7410"/>
<protein>
    <submittedName>
        <fullName evidence="1">Uncharacterized protein</fullName>
    </submittedName>
</protein>
<keyword evidence="1" id="KW-0614">Plasmid</keyword>